<organism evidence="1">
    <name type="scientific">Tupanvirus soda lake</name>
    <dbReference type="NCBI Taxonomy" id="2126985"/>
    <lineage>
        <taxon>Viruses</taxon>
        <taxon>Varidnaviria</taxon>
        <taxon>Bamfordvirae</taxon>
        <taxon>Nucleocytoviricota</taxon>
        <taxon>Megaviricetes</taxon>
        <taxon>Imitervirales</taxon>
        <taxon>Mimiviridae</taxon>
        <taxon>Megamimivirinae</taxon>
        <taxon>Tupanvirus</taxon>
        <taxon>Tupanvirus salinum</taxon>
    </lineage>
</organism>
<dbReference type="GeneID" id="80518843"/>
<reference evidence="1" key="2">
    <citation type="journal article" date="2018" name="Nat. Commun.">
        <title>Tailed giant Tupanvirus possesses the most complete translational apparatus of the known virosphere.</title>
        <authorList>
            <person name="Abrahao J."/>
            <person name="Silva L."/>
            <person name="Silva L.S."/>
            <person name="Khalil J.Y.B."/>
            <person name="Rodrigues R."/>
            <person name="Arantes T."/>
            <person name="Assis F."/>
            <person name="Boratto P."/>
            <person name="Andrade M."/>
            <person name="Kroon E.G."/>
            <person name="Ribeiro B."/>
            <person name="Bergier I."/>
            <person name="Seligmann H."/>
            <person name="Ghigo E."/>
            <person name="Colson P."/>
            <person name="Levasseur A."/>
            <person name="Kroemer G."/>
            <person name="Raoult D."/>
            <person name="La Scola B."/>
        </authorList>
    </citation>
    <scope>NUCLEOTIDE SEQUENCE [LARGE SCALE GENOMIC DNA]</scope>
    <source>
        <strain evidence="1">Soda lake</strain>
    </source>
</reference>
<dbReference type="RefSeq" id="YP_010782079.1">
    <property type="nucleotide sequence ID" value="NC_075039.1"/>
</dbReference>
<sequence>MDPYSQYKKQLEYYEYFEKQRENYTDLSQDQANPNDSIVIFANLLFKKSSRNLDQDLSGILVDDTMDTADIFCMLVELVLHGLHILTDGKSTIFDLEDSTDDIVYTIKSFLKSTGFDMIVTENFIDIDQPICLYRDRDDYYCEIVPKPPSHFCHKDWFVLKYRLINNKKFKFMRITPITKFKAFFISNKNKIFTISFKYLNSKN</sequence>
<evidence type="ECO:0000313" key="1">
    <source>
        <dbReference type="EMBL" id="QKU35415.1"/>
    </source>
</evidence>
<name>A0A6N1NLP7_9VIRU</name>
<proteinExistence type="predicted"/>
<accession>A0A6N1NLP7</accession>
<protein>
    <submittedName>
        <fullName evidence="1">Uncharacterized protein</fullName>
    </submittedName>
</protein>
<dbReference type="KEGG" id="vg:80518843"/>
<reference evidence="1" key="1">
    <citation type="submission" date="2017-01" db="EMBL/GenBank/DDBJ databases">
        <authorList>
            <person name="Assis F.L."/>
            <person name="Abrahao J.S."/>
            <person name="Silva L."/>
            <person name="Khalil J.B."/>
            <person name="Rodrigues R."/>
            <person name="Silva L.S."/>
            <person name="Arantes T."/>
            <person name="Boratto P."/>
            <person name="Andrade M."/>
            <person name="Kroon E.G."/>
            <person name="Ribeiro B."/>
            <person name="Bergier I."/>
            <person name="Seligmann H."/>
            <person name="Ghigo E."/>
            <person name="Colson P."/>
            <person name="Levasseur A."/>
            <person name="Raoult D."/>
            <person name="Scola B.L."/>
        </authorList>
    </citation>
    <scope>NUCLEOTIDE SEQUENCE</scope>
    <source>
        <strain evidence="1">Soda lake</strain>
    </source>
</reference>
<dbReference type="EMBL" id="KY523104">
    <property type="protein sequence ID" value="QKU35415.1"/>
    <property type="molecule type" value="Genomic_DNA"/>
</dbReference>